<dbReference type="Proteomes" id="UP001454036">
    <property type="component" value="Unassembled WGS sequence"/>
</dbReference>
<keyword evidence="2" id="KW-1185">Reference proteome</keyword>
<comment type="caution">
    <text evidence="1">The sequence shown here is derived from an EMBL/GenBank/DDBJ whole genome shotgun (WGS) entry which is preliminary data.</text>
</comment>
<proteinExistence type="predicted"/>
<evidence type="ECO:0000313" key="2">
    <source>
        <dbReference type="Proteomes" id="UP001454036"/>
    </source>
</evidence>
<dbReference type="EMBL" id="BAABME010004214">
    <property type="protein sequence ID" value="GAA0161573.1"/>
    <property type="molecule type" value="Genomic_DNA"/>
</dbReference>
<reference evidence="1 2" key="1">
    <citation type="submission" date="2024-01" db="EMBL/GenBank/DDBJ databases">
        <title>The complete chloroplast genome sequence of Lithospermum erythrorhizon: insights into the phylogenetic relationship among Boraginaceae species and the maternal lineages of purple gromwells.</title>
        <authorList>
            <person name="Okada T."/>
            <person name="Watanabe K."/>
        </authorList>
    </citation>
    <scope>NUCLEOTIDE SEQUENCE [LARGE SCALE GENOMIC DNA]</scope>
</reference>
<protein>
    <submittedName>
        <fullName evidence="1">Uncharacterized protein</fullName>
    </submittedName>
</protein>
<dbReference type="AlphaFoldDB" id="A0AAV3QD66"/>
<gene>
    <name evidence="1" type="ORF">LIER_17856</name>
</gene>
<accession>A0AAV3QD66</accession>
<organism evidence="1 2">
    <name type="scientific">Lithospermum erythrorhizon</name>
    <name type="common">Purple gromwell</name>
    <name type="synonym">Lithospermum officinale var. erythrorhizon</name>
    <dbReference type="NCBI Taxonomy" id="34254"/>
    <lineage>
        <taxon>Eukaryota</taxon>
        <taxon>Viridiplantae</taxon>
        <taxon>Streptophyta</taxon>
        <taxon>Embryophyta</taxon>
        <taxon>Tracheophyta</taxon>
        <taxon>Spermatophyta</taxon>
        <taxon>Magnoliopsida</taxon>
        <taxon>eudicotyledons</taxon>
        <taxon>Gunneridae</taxon>
        <taxon>Pentapetalae</taxon>
        <taxon>asterids</taxon>
        <taxon>lamiids</taxon>
        <taxon>Boraginales</taxon>
        <taxon>Boraginaceae</taxon>
        <taxon>Boraginoideae</taxon>
        <taxon>Lithospermeae</taxon>
        <taxon>Lithospermum</taxon>
    </lineage>
</organism>
<name>A0AAV3QD66_LITER</name>
<sequence>MKSSNNKTIAKKGNELSGINCEKKKIQYIKYGGRQKKNGLRSRYYSSPTRPSIVASKSAVKDSRCLARAAQISPSKFLPVVAILPPELHIAASTLHLQKTPLEGPVLMKPRRYYLGKRLST</sequence>
<evidence type="ECO:0000313" key="1">
    <source>
        <dbReference type="EMBL" id="GAA0161573.1"/>
    </source>
</evidence>